<keyword evidence="5 11" id="KW-0444">Lipid biosynthesis</keyword>
<dbReference type="PANTHER" id="PTHR30372:SF4">
    <property type="entry name" value="LIPID-A-DISACCHARIDE SYNTHASE, MITOCHONDRIAL-RELATED"/>
    <property type="match status" value="1"/>
</dbReference>
<dbReference type="EC" id="2.4.1.182" evidence="3 11"/>
<evidence type="ECO:0000256" key="4">
    <source>
        <dbReference type="ARBA" id="ARBA00020902"/>
    </source>
</evidence>
<evidence type="ECO:0000256" key="3">
    <source>
        <dbReference type="ARBA" id="ARBA00012687"/>
    </source>
</evidence>
<dbReference type="GO" id="GO:0016020">
    <property type="term" value="C:membrane"/>
    <property type="evidence" value="ECO:0007669"/>
    <property type="project" value="GOC"/>
</dbReference>
<evidence type="ECO:0000313" key="13">
    <source>
        <dbReference type="Proteomes" id="UP000285310"/>
    </source>
</evidence>
<keyword evidence="13" id="KW-1185">Reference proteome</keyword>
<evidence type="ECO:0000313" key="12">
    <source>
        <dbReference type="EMBL" id="ROO26535.1"/>
    </source>
</evidence>
<evidence type="ECO:0000256" key="5">
    <source>
        <dbReference type="ARBA" id="ARBA00022516"/>
    </source>
</evidence>
<protein>
    <recommendedName>
        <fullName evidence="4 11">Lipid-A-disaccharide synthase</fullName>
        <ecNumber evidence="3 11">2.4.1.182</ecNumber>
    </recommendedName>
</protein>
<name>A0A423PLP5_9GAMM</name>
<dbReference type="SUPFAM" id="SSF53756">
    <property type="entry name" value="UDP-Glycosyltransferase/glycogen phosphorylase"/>
    <property type="match status" value="1"/>
</dbReference>
<evidence type="ECO:0000256" key="6">
    <source>
        <dbReference type="ARBA" id="ARBA00022556"/>
    </source>
</evidence>
<dbReference type="Proteomes" id="UP000285310">
    <property type="component" value="Unassembled WGS sequence"/>
</dbReference>
<keyword evidence="9 11" id="KW-0443">Lipid metabolism</keyword>
<evidence type="ECO:0000256" key="7">
    <source>
        <dbReference type="ARBA" id="ARBA00022676"/>
    </source>
</evidence>
<dbReference type="HAMAP" id="MF_00392">
    <property type="entry name" value="LpxB"/>
    <property type="match status" value="1"/>
</dbReference>
<dbReference type="Pfam" id="PF02684">
    <property type="entry name" value="LpxB"/>
    <property type="match status" value="1"/>
</dbReference>
<evidence type="ECO:0000256" key="1">
    <source>
        <dbReference type="ARBA" id="ARBA00002056"/>
    </source>
</evidence>
<evidence type="ECO:0000256" key="11">
    <source>
        <dbReference type="HAMAP-Rule" id="MF_00392"/>
    </source>
</evidence>
<dbReference type="AlphaFoldDB" id="A0A423PLP5"/>
<proteinExistence type="inferred from homology"/>
<dbReference type="OrthoDB" id="9801642at2"/>
<comment type="similarity">
    <text evidence="2 11">Belongs to the LpxB family.</text>
</comment>
<dbReference type="EMBL" id="AYKG01000034">
    <property type="protein sequence ID" value="ROO26535.1"/>
    <property type="molecule type" value="Genomic_DNA"/>
</dbReference>
<reference evidence="12 13" key="1">
    <citation type="submission" date="2013-10" db="EMBL/GenBank/DDBJ databases">
        <title>Salinisphaera japonica YTM-1 Genome Sequencing.</title>
        <authorList>
            <person name="Lai Q."/>
            <person name="Li C."/>
            <person name="Shao Z."/>
        </authorList>
    </citation>
    <scope>NUCLEOTIDE SEQUENCE [LARGE SCALE GENOMIC DNA]</scope>
    <source>
        <strain evidence="12 13">YTM-1</strain>
    </source>
</reference>
<evidence type="ECO:0000256" key="8">
    <source>
        <dbReference type="ARBA" id="ARBA00022679"/>
    </source>
</evidence>
<comment type="catalytic activity">
    <reaction evidence="10 11">
        <text>a lipid X + a UDP-2-N,3-O-bis[(3R)-3-hydroxyacyl]-alpha-D-glucosamine = a lipid A disaccharide + UDP + H(+)</text>
        <dbReference type="Rhea" id="RHEA:67828"/>
        <dbReference type="ChEBI" id="CHEBI:15378"/>
        <dbReference type="ChEBI" id="CHEBI:58223"/>
        <dbReference type="ChEBI" id="CHEBI:137748"/>
        <dbReference type="ChEBI" id="CHEBI:176338"/>
        <dbReference type="ChEBI" id="CHEBI:176343"/>
        <dbReference type="EC" id="2.4.1.182"/>
    </reaction>
</comment>
<evidence type="ECO:0000256" key="2">
    <source>
        <dbReference type="ARBA" id="ARBA00007868"/>
    </source>
</evidence>
<keyword evidence="8 11" id="KW-0808">Transferase</keyword>
<keyword evidence="6 11" id="KW-0441">Lipid A biosynthesis</keyword>
<gene>
    <name evidence="11" type="primary">lpxB</name>
    <name evidence="12" type="ORF">SAJA_10675</name>
</gene>
<dbReference type="RefSeq" id="WP_123658625.1">
    <property type="nucleotide sequence ID" value="NZ_AYKG01000034.1"/>
</dbReference>
<accession>A0A423PLP5</accession>
<evidence type="ECO:0000256" key="9">
    <source>
        <dbReference type="ARBA" id="ARBA00023098"/>
    </source>
</evidence>
<organism evidence="12 13">
    <name type="scientific">Salinisphaera japonica YTM-1</name>
    <dbReference type="NCBI Taxonomy" id="1209778"/>
    <lineage>
        <taxon>Bacteria</taxon>
        <taxon>Pseudomonadati</taxon>
        <taxon>Pseudomonadota</taxon>
        <taxon>Gammaproteobacteria</taxon>
        <taxon>Salinisphaerales</taxon>
        <taxon>Salinisphaeraceae</taxon>
        <taxon>Salinisphaera</taxon>
    </lineage>
</organism>
<dbReference type="GO" id="GO:0009245">
    <property type="term" value="P:lipid A biosynthetic process"/>
    <property type="evidence" value="ECO:0007669"/>
    <property type="project" value="UniProtKB-UniRule"/>
</dbReference>
<dbReference type="NCBIfam" id="TIGR00215">
    <property type="entry name" value="lpxB"/>
    <property type="match status" value="1"/>
</dbReference>
<dbReference type="GO" id="GO:0005543">
    <property type="term" value="F:phospholipid binding"/>
    <property type="evidence" value="ECO:0007669"/>
    <property type="project" value="TreeGrafter"/>
</dbReference>
<evidence type="ECO:0000256" key="10">
    <source>
        <dbReference type="ARBA" id="ARBA00048975"/>
    </source>
</evidence>
<keyword evidence="7 11" id="KW-0328">Glycosyltransferase</keyword>
<comment type="caution">
    <text evidence="12">The sequence shown here is derived from an EMBL/GenBank/DDBJ whole genome shotgun (WGS) entry which is preliminary data.</text>
</comment>
<dbReference type="GO" id="GO:0008915">
    <property type="term" value="F:lipid-A-disaccharide synthase activity"/>
    <property type="evidence" value="ECO:0007669"/>
    <property type="project" value="UniProtKB-UniRule"/>
</dbReference>
<comment type="pathway">
    <text evidence="11">Bacterial outer membrane biogenesis; LPS lipid A biosynthesis.</text>
</comment>
<sequence length="386" mass="41655">MSPADPLFVLVAGEASGDTLGAGLINELRARYPTARFVGVTGPQMRAAGCESLADIEALSLFGISEVIGQIPRLLRLRHRLYQEILAMQPAVVIGIDAPAFNTRLETRLRRAGIKTVHYVCPTVWAWREGRVRHIRAAVDRLLAIFPFEPAYFARHGIEAVYVGHPLADELPVYPDARSARAALNLSHGPPLVGLLPGSRGAEVSRLAGRLVATARWIAARRPDVAFVIPAASPRMQQLVEAAAAAEGAGLDITIIAGRSREVMRACDVLILASGTATLEALLAKTPMVVTYELSSMNYWLARGLNLIKTQFVSMPNLLAGRRLVPELLQTDSRIPMLGAWALRLLADSPERRAQIAGFTVLHDTLARGANARAAEAVAELVDARA</sequence>
<dbReference type="InParanoid" id="A0A423PLP5"/>
<dbReference type="UniPathway" id="UPA00973"/>
<dbReference type="InterPro" id="IPR003835">
    <property type="entry name" value="Glyco_trans_19"/>
</dbReference>
<dbReference type="FunCoup" id="A0A423PLP5">
    <property type="interactions" value="316"/>
</dbReference>
<dbReference type="PANTHER" id="PTHR30372">
    <property type="entry name" value="LIPID-A-DISACCHARIDE SYNTHASE"/>
    <property type="match status" value="1"/>
</dbReference>
<comment type="function">
    <text evidence="1 11">Condensation of UDP-2,3-diacylglucosamine and 2,3-diacylglucosamine-1-phosphate to form lipid A disaccharide, a precursor of lipid A, a phosphorylated glycolipid that anchors the lipopolysaccharide to the outer membrane of the cell.</text>
</comment>